<name>A0ACC2UXA9_9TREE</name>
<evidence type="ECO:0000313" key="2">
    <source>
        <dbReference type="Proteomes" id="UP001230649"/>
    </source>
</evidence>
<sequence>MFTRSLLRSSTAIPRRLAQPARRHYASQGFRDKSAIGPFTWKAASLFVLTGAGLYVYFESEKSKIQERKRQESMTSSVGKPNIGGPFVLTAAPTATNPSPREFTEQDLLGKFSLIYFGFTNCPDICPEELDKMSDVVDETDKLLGKPVIQPIFISCDPARDTLPQVTSYIRDFHPRMLGLTGTYDQVKKACRSYRVYFSTPPDAKAEDDYLVDHSIFFYLMDPHGQFVDAFGKNSTAEDVTTKVMQAVERWRASGEKF</sequence>
<dbReference type="EMBL" id="JASBWS010000203">
    <property type="protein sequence ID" value="KAJ9091364.1"/>
    <property type="molecule type" value="Genomic_DNA"/>
</dbReference>
<organism evidence="1 2">
    <name type="scientific">Naganishia adeliensis</name>
    <dbReference type="NCBI Taxonomy" id="92952"/>
    <lineage>
        <taxon>Eukaryota</taxon>
        <taxon>Fungi</taxon>
        <taxon>Dikarya</taxon>
        <taxon>Basidiomycota</taxon>
        <taxon>Agaricomycotina</taxon>
        <taxon>Tremellomycetes</taxon>
        <taxon>Filobasidiales</taxon>
        <taxon>Filobasidiaceae</taxon>
        <taxon>Naganishia</taxon>
    </lineage>
</organism>
<accession>A0ACC2UXA9</accession>
<keyword evidence="2" id="KW-1185">Reference proteome</keyword>
<gene>
    <name evidence="1" type="ORF">QFC20_007650</name>
</gene>
<protein>
    <submittedName>
        <fullName evidence="1">Uncharacterized protein</fullName>
    </submittedName>
</protein>
<reference evidence="1" key="1">
    <citation type="submission" date="2023-04" db="EMBL/GenBank/DDBJ databases">
        <title>Draft Genome sequencing of Naganishia species isolated from polar environments using Oxford Nanopore Technology.</title>
        <authorList>
            <person name="Leo P."/>
            <person name="Venkateswaran K."/>
        </authorList>
    </citation>
    <scope>NUCLEOTIDE SEQUENCE</scope>
    <source>
        <strain evidence="1">MNA-CCFEE 5262</strain>
    </source>
</reference>
<proteinExistence type="predicted"/>
<evidence type="ECO:0000313" key="1">
    <source>
        <dbReference type="EMBL" id="KAJ9091364.1"/>
    </source>
</evidence>
<dbReference type="Proteomes" id="UP001230649">
    <property type="component" value="Unassembled WGS sequence"/>
</dbReference>
<comment type="caution">
    <text evidence="1">The sequence shown here is derived from an EMBL/GenBank/DDBJ whole genome shotgun (WGS) entry which is preliminary data.</text>
</comment>